<feature type="transmembrane region" description="Helical" evidence="9">
    <location>
        <begin position="135"/>
        <end position="159"/>
    </location>
</feature>
<feature type="domain" description="Kazal-like" evidence="10">
    <location>
        <begin position="547"/>
        <end position="595"/>
    </location>
</feature>
<feature type="transmembrane region" description="Helical" evidence="9">
    <location>
        <begin position="669"/>
        <end position="687"/>
    </location>
</feature>
<evidence type="ECO:0000256" key="4">
    <source>
        <dbReference type="ARBA" id="ARBA00022692"/>
    </source>
</evidence>
<comment type="similarity">
    <text evidence="2">Belongs to the organo anion transporter (TC 2.A.60) family.</text>
</comment>
<accession>A0A7S3Z4R9</accession>
<dbReference type="EMBL" id="HBIV01032716">
    <property type="protein sequence ID" value="CAE0671674.1"/>
    <property type="molecule type" value="Transcribed_RNA"/>
</dbReference>
<sequence>MTDQEEGSCVCSPRMFLALSAVFLFVQTATVGGVFNAGISTLERRYSLTSLEAGILASTYDLGVLLVSFFIGYLGTYGHRPRIMGIGMFVFAIGCFVFGLPHFVAGKYDFSDTSQADLCGDGTQPDQMCNNESSLAYGLLLAGILLVAFGSAPLFTLAPAHLDWILPQSSLASYLGVLYLFGGLGPAAGFVAASFSLREWVEYGDEPDNIDSDDTNWVGAWWIPWYFACGLAILFSFPFCCFSRGERHPDNGDPLDKNEHESHQVKEYNFNNKPPAPKVVVVNKHTIGGFEAQMILQDIEHKRNPHLHPPGHTLVPPSHHQRQQPQHHHDDSGPAKNFYRPSNSRNHDHPNNNAHPVSIGDPSHTHAFPDPGMTHHGASPTPNYDEKRKGHDDHGVPREESSYRDALPTALSCGQMCRLGKSVCGNAAFMFVSLGLAAEAFAIAGLATFIVKIVETSFDLSAADASLYVGVTVILGAAGGLLFGGLLSGCCLHLTPRKNALMIFIVSIISLPLMGGFLLGCDETPLAGVFVRYNPNNNNNEIVDSGLSLDSQCNQGCDCARYPYYPVCANGINYFSPCYAGCTTRIDGETFGNCVCAASNPSSATELMDLTAKEGKCDSNCDYTNLIYFFLILFFIMFTTLANAAPASVVTLKSIPRVEKSVGQGMQQIIVRLLGAIPGPIVFGIVIDDSCALREERCGYDNGSCYEYRGDDLRMNILILAAAPKLVAIICYFIAWRVFPTHDDDHIHQIEMEEVKSEPKAPQGGAQKLRRPKLGPSST</sequence>
<dbReference type="NCBIfam" id="TIGR00805">
    <property type="entry name" value="oat"/>
    <property type="match status" value="1"/>
</dbReference>
<keyword evidence="6 9" id="KW-0472">Membrane</keyword>
<feature type="transmembrane region" description="Helical" evidence="9">
    <location>
        <begin position="717"/>
        <end position="739"/>
    </location>
</feature>
<evidence type="ECO:0000313" key="11">
    <source>
        <dbReference type="EMBL" id="CAE0671674.1"/>
    </source>
</evidence>
<feature type="transmembrane region" description="Helical" evidence="9">
    <location>
        <begin position="499"/>
        <end position="519"/>
    </location>
</feature>
<dbReference type="CDD" id="cd17336">
    <property type="entry name" value="MFS_SLCO_OATP"/>
    <property type="match status" value="1"/>
</dbReference>
<evidence type="ECO:0000256" key="3">
    <source>
        <dbReference type="ARBA" id="ARBA00022475"/>
    </source>
</evidence>
<dbReference type="InterPro" id="IPR004156">
    <property type="entry name" value="OATP"/>
</dbReference>
<organism evidence="11">
    <name type="scientific">Lotharella globosa</name>
    <dbReference type="NCBI Taxonomy" id="91324"/>
    <lineage>
        <taxon>Eukaryota</taxon>
        <taxon>Sar</taxon>
        <taxon>Rhizaria</taxon>
        <taxon>Cercozoa</taxon>
        <taxon>Chlorarachniophyceae</taxon>
        <taxon>Lotharella</taxon>
    </lineage>
</organism>
<gene>
    <name evidence="11" type="ORF">LGLO00237_LOCUS23323</name>
</gene>
<feature type="compositionally biased region" description="Basic and acidic residues" evidence="8">
    <location>
        <begin position="384"/>
        <end position="403"/>
    </location>
</feature>
<protein>
    <recommendedName>
        <fullName evidence="10">Kazal-like domain-containing protein</fullName>
    </recommendedName>
</protein>
<feature type="transmembrane region" description="Helical" evidence="9">
    <location>
        <begin position="428"/>
        <end position="453"/>
    </location>
</feature>
<feature type="transmembrane region" description="Helical" evidence="9">
    <location>
        <begin position="55"/>
        <end position="76"/>
    </location>
</feature>
<evidence type="ECO:0000256" key="5">
    <source>
        <dbReference type="ARBA" id="ARBA00022989"/>
    </source>
</evidence>
<evidence type="ECO:0000256" key="8">
    <source>
        <dbReference type="SAM" id="MobiDB-lite"/>
    </source>
</evidence>
<feature type="transmembrane region" description="Helical" evidence="9">
    <location>
        <begin position="626"/>
        <end position="649"/>
    </location>
</feature>
<dbReference type="Pfam" id="PF03137">
    <property type="entry name" value="OATP"/>
    <property type="match status" value="2"/>
</dbReference>
<evidence type="ECO:0000256" key="9">
    <source>
        <dbReference type="SAM" id="Phobius"/>
    </source>
</evidence>
<proteinExistence type="inferred from homology"/>
<evidence type="ECO:0000256" key="6">
    <source>
        <dbReference type="ARBA" id="ARBA00023136"/>
    </source>
</evidence>
<feature type="transmembrane region" description="Helical" evidence="9">
    <location>
        <begin position="171"/>
        <end position="197"/>
    </location>
</feature>
<comment type="subcellular location">
    <subcellularLocation>
        <location evidence="1">Cell membrane</location>
        <topology evidence="1">Multi-pass membrane protein</topology>
    </subcellularLocation>
</comment>
<evidence type="ECO:0000256" key="1">
    <source>
        <dbReference type="ARBA" id="ARBA00004651"/>
    </source>
</evidence>
<feature type="transmembrane region" description="Helical" evidence="9">
    <location>
        <begin position="217"/>
        <end position="237"/>
    </location>
</feature>
<dbReference type="AlphaFoldDB" id="A0A7S3Z4R9"/>
<evidence type="ECO:0000256" key="7">
    <source>
        <dbReference type="ARBA" id="ARBA00023157"/>
    </source>
</evidence>
<keyword evidence="7" id="KW-1015">Disulfide bond</keyword>
<dbReference type="PANTHER" id="PTHR11388">
    <property type="entry name" value="ORGANIC ANION TRANSPORTER"/>
    <property type="match status" value="1"/>
</dbReference>
<dbReference type="GO" id="GO:0005886">
    <property type="term" value="C:plasma membrane"/>
    <property type="evidence" value="ECO:0007669"/>
    <property type="project" value="UniProtKB-SubCell"/>
</dbReference>
<dbReference type="InterPro" id="IPR036259">
    <property type="entry name" value="MFS_trans_sf"/>
</dbReference>
<feature type="transmembrane region" description="Helical" evidence="9">
    <location>
        <begin position="465"/>
        <end position="487"/>
    </location>
</feature>
<dbReference type="Gene3D" id="1.20.1250.20">
    <property type="entry name" value="MFS general substrate transporter like domains"/>
    <property type="match status" value="1"/>
</dbReference>
<reference evidence="11" key="1">
    <citation type="submission" date="2021-01" db="EMBL/GenBank/DDBJ databases">
        <authorList>
            <person name="Corre E."/>
            <person name="Pelletier E."/>
            <person name="Niang G."/>
            <person name="Scheremetjew M."/>
            <person name="Finn R."/>
            <person name="Kale V."/>
            <person name="Holt S."/>
            <person name="Cochrane G."/>
            <person name="Meng A."/>
            <person name="Brown T."/>
            <person name="Cohen L."/>
        </authorList>
    </citation>
    <scope>NUCLEOTIDE SEQUENCE</scope>
    <source>
        <strain evidence="11">CCCM811</strain>
    </source>
</reference>
<keyword evidence="4 9" id="KW-0812">Transmembrane</keyword>
<evidence type="ECO:0000256" key="2">
    <source>
        <dbReference type="ARBA" id="ARBA00009657"/>
    </source>
</evidence>
<keyword evidence="5 9" id="KW-1133">Transmembrane helix</keyword>
<dbReference type="InterPro" id="IPR002350">
    <property type="entry name" value="Kazal_dom"/>
</dbReference>
<feature type="transmembrane region" description="Helical" evidence="9">
    <location>
        <begin position="16"/>
        <end position="35"/>
    </location>
</feature>
<dbReference type="PROSITE" id="PS51465">
    <property type="entry name" value="KAZAL_2"/>
    <property type="match status" value="1"/>
</dbReference>
<feature type="region of interest" description="Disordered" evidence="8">
    <location>
        <begin position="754"/>
        <end position="779"/>
    </location>
</feature>
<dbReference type="PANTHER" id="PTHR11388:SF100">
    <property type="entry name" value="SOLUTE CARRIER ORGANIC ANION TRANSPORTER FAMILY MEMBER 4A1"/>
    <property type="match status" value="1"/>
</dbReference>
<feature type="region of interest" description="Disordered" evidence="8">
    <location>
        <begin position="303"/>
        <end position="403"/>
    </location>
</feature>
<evidence type="ECO:0000259" key="10">
    <source>
        <dbReference type="PROSITE" id="PS51465"/>
    </source>
</evidence>
<dbReference type="SUPFAM" id="SSF103473">
    <property type="entry name" value="MFS general substrate transporter"/>
    <property type="match status" value="1"/>
</dbReference>
<name>A0A7S3Z4R9_9EUKA</name>
<dbReference type="GO" id="GO:0055085">
    <property type="term" value="P:transmembrane transport"/>
    <property type="evidence" value="ECO:0007669"/>
    <property type="project" value="InterPro"/>
</dbReference>
<feature type="transmembrane region" description="Helical" evidence="9">
    <location>
        <begin position="83"/>
        <end position="104"/>
    </location>
</feature>
<keyword evidence="3" id="KW-1003">Cell membrane</keyword>